<accession>A0A8H7MEH8</accession>
<evidence type="ECO:0000256" key="2">
    <source>
        <dbReference type="ARBA" id="ARBA00022692"/>
    </source>
</evidence>
<dbReference type="GO" id="GO:0071944">
    <property type="term" value="C:cell periphery"/>
    <property type="evidence" value="ECO:0007669"/>
    <property type="project" value="UniProtKB-ARBA"/>
</dbReference>
<proteinExistence type="predicted"/>
<organism evidence="7 8">
    <name type="scientific">Ascochyta lentis</name>
    <dbReference type="NCBI Taxonomy" id="205686"/>
    <lineage>
        <taxon>Eukaryota</taxon>
        <taxon>Fungi</taxon>
        <taxon>Dikarya</taxon>
        <taxon>Ascomycota</taxon>
        <taxon>Pezizomycotina</taxon>
        <taxon>Dothideomycetes</taxon>
        <taxon>Pleosporomycetidae</taxon>
        <taxon>Pleosporales</taxon>
        <taxon>Pleosporineae</taxon>
        <taxon>Didymellaceae</taxon>
        <taxon>Ascochyta</taxon>
    </lineage>
</organism>
<comment type="subcellular location">
    <subcellularLocation>
        <location evidence="1">Membrane</location>
        <topology evidence="1">Single-pass membrane protein</topology>
    </subcellularLocation>
</comment>
<keyword evidence="2 6" id="KW-0812">Transmembrane</keyword>
<dbReference type="InterPro" id="IPR051694">
    <property type="entry name" value="Immunoregulatory_rcpt-like"/>
</dbReference>
<reference evidence="7" key="1">
    <citation type="submission" date="2018-12" db="EMBL/GenBank/DDBJ databases">
        <authorList>
            <person name="Syme R.A."/>
            <person name="Farfan-Caceres L."/>
            <person name="Lichtenzveig J."/>
        </authorList>
    </citation>
    <scope>NUCLEOTIDE SEQUENCE</scope>
    <source>
        <strain evidence="7">Al4</strain>
    </source>
</reference>
<dbReference type="PANTHER" id="PTHR15549:SF26">
    <property type="entry name" value="AXIAL BUDDING PATTERN PROTEIN 2-RELATED"/>
    <property type="match status" value="1"/>
</dbReference>
<keyword evidence="3 6" id="KW-1133">Transmembrane helix</keyword>
<evidence type="ECO:0000313" key="7">
    <source>
        <dbReference type="EMBL" id="KAF9692018.1"/>
    </source>
</evidence>
<evidence type="ECO:0000256" key="1">
    <source>
        <dbReference type="ARBA" id="ARBA00004167"/>
    </source>
</evidence>
<dbReference type="GO" id="GO:0016020">
    <property type="term" value="C:membrane"/>
    <property type="evidence" value="ECO:0007669"/>
    <property type="project" value="UniProtKB-SubCell"/>
</dbReference>
<evidence type="ECO:0000256" key="5">
    <source>
        <dbReference type="SAM" id="MobiDB-lite"/>
    </source>
</evidence>
<evidence type="ECO:0000313" key="8">
    <source>
        <dbReference type="Proteomes" id="UP000651452"/>
    </source>
</evidence>
<evidence type="ECO:0000256" key="6">
    <source>
        <dbReference type="SAM" id="Phobius"/>
    </source>
</evidence>
<dbReference type="EMBL" id="RZGK01000019">
    <property type="protein sequence ID" value="KAF9692018.1"/>
    <property type="molecule type" value="Genomic_DNA"/>
</dbReference>
<evidence type="ECO:0000256" key="3">
    <source>
        <dbReference type="ARBA" id="ARBA00022989"/>
    </source>
</evidence>
<protein>
    <submittedName>
        <fullName evidence="7">Uncharacterized protein</fullName>
    </submittedName>
</protein>
<feature type="transmembrane region" description="Helical" evidence="6">
    <location>
        <begin position="116"/>
        <end position="140"/>
    </location>
</feature>
<feature type="compositionally biased region" description="Polar residues" evidence="5">
    <location>
        <begin position="67"/>
        <end position="77"/>
    </location>
</feature>
<evidence type="ECO:0000256" key="4">
    <source>
        <dbReference type="ARBA" id="ARBA00023136"/>
    </source>
</evidence>
<gene>
    <name evidence="7" type="ORF">EKO04_010127</name>
</gene>
<dbReference type="OrthoDB" id="5421765at2759"/>
<dbReference type="PANTHER" id="PTHR15549">
    <property type="entry name" value="PAIRED IMMUNOGLOBULIN-LIKE TYPE 2 RECEPTOR"/>
    <property type="match status" value="1"/>
</dbReference>
<comment type="caution">
    <text evidence="7">The sequence shown here is derived from an EMBL/GenBank/DDBJ whole genome shotgun (WGS) entry which is preliminary data.</text>
</comment>
<keyword evidence="4 6" id="KW-0472">Membrane</keyword>
<dbReference type="CDD" id="cd12087">
    <property type="entry name" value="TM_EGFR-like"/>
    <property type="match status" value="1"/>
</dbReference>
<sequence length="421" mass="43695">MSSQLLRVNLDGVTCVYNVAQGPNPQEGPPGPCRPEHLSPISTAALAVVSASTSSSTSQGEPKPTVETPTPAGSANGTVVLSSLASVPNSGSSTSAGPAGPSAGPIKNDNGLAGGAVAGVAIGMLLAGVLIAGLAFFFLLRRQRKRHAISNAAYSRQHAPYRERNMGPKKGVTVIAGAVGSIDDLLPQPMEDDAITGHLSKIRDNIKNHVRTYCHSGPISAADINETDIRDIATSMGTSVAALVGAISNPSSRDNALRSIVASVILARCTGERNPSLLPSELAGLSSFAPVIDGNNSQTVLFSKWKAITGALLQQQYGKHSQNPNHAQNFQDATKSLDSMLAPFIKGSVDGGQRRKNLDMILTRAANFAFLLFAQPGSFRFDFVSGQGGLTVFPALVQTVGDQGQLLSPAKVLTEKEVVAA</sequence>
<reference evidence="7" key="2">
    <citation type="submission" date="2020-09" db="EMBL/GenBank/DDBJ databases">
        <title>Reference genome assembly for Australian Ascochyta lentis isolate Al4.</title>
        <authorList>
            <person name="Lee R.C."/>
            <person name="Farfan-Caceres L.M."/>
            <person name="Debler J.W."/>
            <person name="Williams A.H."/>
            <person name="Henares B.M."/>
        </authorList>
    </citation>
    <scope>NUCLEOTIDE SEQUENCE</scope>
    <source>
        <strain evidence="7">Al4</strain>
    </source>
</reference>
<feature type="region of interest" description="Disordered" evidence="5">
    <location>
        <begin position="50"/>
        <end position="77"/>
    </location>
</feature>
<dbReference type="AlphaFoldDB" id="A0A8H7MEH8"/>
<dbReference type="Proteomes" id="UP000651452">
    <property type="component" value="Unassembled WGS sequence"/>
</dbReference>
<keyword evidence="8" id="KW-1185">Reference proteome</keyword>
<name>A0A8H7MEH8_9PLEO</name>